<feature type="region of interest" description="Disordered" evidence="1">
    <location>
        <begin position="1"/>
        <end position="89"/>
    </location>
</feature>
<accession>A0A0L0UJ96</accession>
<sequence length="104" mass="11344">MVDELLTSPDLAGLVQAQAAQPWPSTSPTHEQERNEPVRNDDSPEEEVSAPTEESQEVGQVQNDDLPGNGHAKPRSLFPLHPNSPTRPITRAAASYCCLRGFPM</sequence>
<proteinExistence type="predicted"/>
<dbReference type="STRING" id="1165861.A0A0L0UJ96"/>
<name>A0A0L0UJ96_9BASI</name>
<evidence type="ECO:0000313" key="2">
    <source>
        <dbReference type="EMBL" id="KNE86995.1"/>
    </source>
</evidence>
<evidence type="ECO:0000256" key="1">
    <source>
        <dbReference type="SAM" id="MobiDB-lite"/>
    </source>
</evidence>
<gene>
    <name evidence="2" type="ORF">PSTG_19636</name>
</gene>
<protein>
    <submittedName>
        <fullName evidence="2">Uncharacterized protein</fullName>
    </submittedName>
</protein>
<reference evidence="3" key="1">
    <citation type="submission" date="2014-03" db="EMBL/GenBank/DDBJ databases">
        <title>The Genome Sequence of Puccinia striiformis f. sp. tritici PST-78.</title>
        <authorList>
            <consortium name="The Broad Institute Genome Sequencing Platform"/>
            <person name="Cuomo C."/>
            <person name="Hulbert S."/>
            <person name="Chen X."/>
            <person name="Walker B."/>
            <person name="Young S.K."/>
            <person name="Zeng Q."/>
            <person name="Gargeya S."/>
            <person name="Fitzgerald M."/>
            <person name="Haas B."/>
            <person name="Abouelleil A."/>
            <person name="Alvarado L."/>
            <person name="Arachchi H.M."/>
            <person name="Berlin A.M."/>
            <person name="Chapman S.B."/>
            <person name="Goldberg J."/>
            <person name="Griggs A."/>
            <person name="Gujja S."/>
            <person name="Hansen M."/>
            <person name="Howarth C."/>
            <person name="Imamovic A."/>
            <person name="Larimer J."/>
            <person name="McCowan C."/>
            <person name="Montmayeur A."/>
            <person name="Murphy C."/>
            <person name="Neiman D."/>
            <person name="Pearson M."/>
            <person name="Priest M."/>
            <person name="Roberts A."/>
            <person name="Saif S."/>
            <person name="Shea T."/>
            <person name="Sisk P."/>
            <person name="Sykes S."/>
            <person name="Wortman J."/>
            <person name="Nusbaum C."/>
            <person name="Birren B."/>
        </authorList>
    </citation>
    <scope>NUCLEOTIDE SEQUENCE [LARGE SCALE GENOMIC DNA]</scope>
    <source>
        <strain evidence="3">race PST-78</strain>
    </source>
</reference>
<comment type="caution">
    <text evidence="2">The sequence shown here is derived from an EMBL/GenBank/DDBJ whole genome shotgun (WGS) entry which is preliminary data.</text>
</comment>
<dbReference type="Proteomes" id="UP000054564">
    <property type="component" value="Unassembled WGS sequence"/>
</dbReference>
<keyword evidence="3" id="KW-1185">Reference proteome</keyword>
<feature type="compositionally biased region" description="Basic and acidic residues" evidence="1">
    <location>
        <begin position="30"/>
        <end position="42"/>
    </location>
</feature>
<dbReference type="EMBL" id="AJIL01007214">
    <property type="protein sequence ID" value="KNE86995.1"/>
    <property type="molecule type" value="Genomic_DNA"/>
</dbReference>
<dbReference type="AlphaFoldDB" id="A0A0L0UJ96"/>
<organism evidence="2 3">
    <name type="scientific">Puccinia striiformis f. sp. tritici PST-78</name>
    <dbReference type="NCBI Taxonomy" id="1165861"/>
    <lineage>
        <taxon>Eukaryota</taxon>
        <taxon>Fungi</taxon>
        <taxon>Dikarya</taxon>
        <taxon>Basidiomycota</taxon>
        <taxon>Pucciniomycotina</taxon>
        <taxon>Pucciniomycetes</taxon>
        <taxon>Pucciniales</taxon>
        <taxon>Pucciniaceae</taxon>
        <taxon>Puccinia</taxon>
    </lineage>
</organism>
<evidence type="ECO:0000313" key="3">
    <source>
        <dbReference type="Proteomes" id="UP000054564"/>
    </source>
</evidence>